<keyword evidence="3 5" id="KW-0418">Kinase</keyword>
<evidence type="ECO:0000256" key="2">
    <source>
        <dbReference type="ARBA" id="ARBA00022679"/>
    </source>
</evidence>
<dbReference type="AlphaFoldDB" id="A2CBU4"/>
<evidence type="ECO:0000256" key="1">
    <source>
        <dbReference type="ARBA" id="ARBA00009156"/>
    </source>
</evidence>
<dbReference type="CDD" id="cd07783">
    <property type="entry name" value="ASKHA_NBD_FGGY_SePSK_AtXK1-like"/>
    <property type="match status" value="1"/>
</dbReference>
<dbReference type="Pfam" id="PF02782">
    <property type="entry name" value="FGGY_C"/>
    <property type="match status" value="1"/>
</dbReference>
<dbReference type="GO" id="GO:0004856">
    <property type="term" value="F:D-xylulokinase activity"/>
    <property type="evidence" value="ECO:0007669"/>
    <property type="project" value="UniProtKB-EC"/>
</dbReference>
<evidence type="ECO:0000256" key="3">
    <source>
        <dbReference type="ARBA" id="ARBA00022777"/>
    </source>
</evidence>
<dbReference type="EMBL" id="CP000554">
    <property type="protein sequence ID" value="ABM78954.1"/>
    <property type="molecule type" value="Genomic_DNA"/>
</dbReference>
<evidence type="ECO:0000313" key="6">
    <source>
        <dbReference type="Proteomes" id="UP000002274"/>
    </source>
</evidence>
<dbReference type="EC" id="2.7.1.17" evidence="5"/>
<dbReference type="GO" id="GO:0019150">
    <property type="term" value="F:D-ribulokinase activity"/>
    <property type="evidence" value="ECO:0007669"/>
    <property type="project" value="TreeGrafter"/>
</dbReference>
<evidence type="ECO:0000313" key="5">
    <source>
        <dbReference type="EMBL" id="ABM78954.1"/>
    </source>
</evidence>
<dbReference type="InterPro" id="IPR018485">
    <property type="entry name" value="FGGY_C"/>
</dbReference>
<dbReference type="KEGG" id="pmf:P9303_22191"/>
<protein>
    <submittedName>
        <fullName evidence="5">Carbohydrate kinase, FGGY family protein</fullName>
        <ecNumber evidence="5">2.7.1.17</ecNumber>
    </submittedName>
</protein>
<sequence length="427" mass="45698">MPNSSLALGIDLGTSGVRLAVLNEHGKLIHTSTADYPKGLEIPEDWKTCCTELIRALPTNLRLALRALAVDGTSGTLLACDHTGTALSRALPYNLSCPEQRQTLISLVSHGEPASSVSSSLARALRLISTHGQSVLLRHQADWISGWLLGNWCWGEEGNNLRLGWDLVNQTWPASIAETAWRAALPEIVSSGKVLGKVAPEQSQSLGLPKQLLVVAGTTDANAAVLTANAGPDDGITVLGSTLVLKRFTEGPIRGAGITNHRVGGRWLCGGASNAGGSVLRQLFSDTELKELSRQINPEFNSGLMLRPLPGPGERFPIDDPTLEPQLTPRPVSDSLYLHGLLEGLAHIELQGWQRLKELGAPPPKQVISLGGGARNPQWRRLRERILGIPVKTCTNPPAAGVARLALQAISPQHNLVSTKQESDQQL</sequence>
<organism evidence="5 6">
    <name type="scientific">Prochlorococcus marinus (strain MIT 9303)</name>
    <dbReference type="NCBI Taxonomy" id="59922"/>
    <lineage>
        <taxon>Bacteria</taxon>
        <taxon>Bacillati</taxon>
        <taxon>Cyanobacteriota</taxon>
        <taxon>Cyanophyceae</taxon>
        <taxon>Synechococcales</taxon>
        <taxon>Prochlorococcaceae</taxon>
        <taxon>Prochlorococcus</taxon>
    </lineage>
</organism>
<evidence type="ECO:0000259" key="4">
    <source>
        <dbReference type="Pfam" id="PF02782"/>
    </source>
</evidence>
<comment type="similarity">
    <text evidence="1">Belongs to the FGGY kinase family.</text>
</comment>
<dbReference type="GO" id="GO:0005829">
    <property type="term" value="C:cytosol"/>
    <property type="evidence" value="ECO:0007669"/>
    <property type="project" value="TreeGrafter"/>
</dbReference>
<dbReference type="PANTHER" id="PTHR10196:SF80">
    <property type="entry name" value="D-RIBULOSE KINASE"/>
    <property type="match status" value="1"/>
</dbReference>
<feature type="domain" description="Carbohydrate kinase FGGY C-terminal" evidence="4">
    <location>
        <begin position="256"/>
        <end position="408"/>
    </location>
</feature>
<dbReference type="PANTHER" id="PTHR10196">
    <property type="entry name" value="SUGAR KINASE"/>
    <property type="match status" value="1"/>
</dbReference>
<dbReference type="STRING" id="59922.P9303_22191"/>
<dbReference type="InterPro" id="IPR043129">
    <property type="entry name" value="ATPase_NBD"/>
</dbReference>
<dbReference type="Gene3D" id="3.30.420.40">
    <property type="match status" value="2"/>
</dbReference>
<gene>
    <name evidence="5" type="primary">xylB</name>
    <name evidence="5" type="ordered locus">P9303_22191</name>
</gene>
<dbReference type="Proteomes" id="UP000002274">
    <property type="component" value="Chromosome"/>
</dbReference>
<dbReference type="GO" id="GO:0005997">
    <property type="term" value="P:xylulose metabolic process"/>
    <property type="evidence" value="ECO:0007669"/>
    <property type="project" value="TreeGrafter"/>
</dbReference>
<reference evidence="5 6" key="1">
    <citation type="journal article" date="2007" name="PLoS Genet.">
        <title>Patterns and implications of gene gain and loss in the evolution of Prochlorococcus.</title>
        <authorList>
            <person name="Kettler G.C."/>
            <person name="Martiny A.C."/>
            <person name="Huang K."/>
            <person name="Zucker J."/>
            <person name="Coleman M.L."/>
            <person name="Rodrigue S."/>
            <person name="Chen F."/>
            <person name="Lapidus A."/>
            <person name="Ferriera S."/>
            <person name="Johnson J."/>
            <person name="Steglich C."/>
            <person name="Church G.M."/>
            <person name="Richardson P."/>
            <person name="Chisholm S.W."/>
        </authorList>
    </citation>
    <scope>NUCLEOTIDE SEQUENCE [LARGE SCALE GENOMIC DNA]</scope>
    <source>
        <strain evidence="5 6">MIT 9303</strain>
    </source>
</reference>
<dbReference type="RefSeq" id="WP_011826822.1">
    <property type="nucleotide sequence ID" value="NC_008820.1"/>
</dbReference>
<keyword evidence="2 5" id="KW-0808">Transferase</keyword>
<dbReference type="BioCyc" id="PMAR59922:G1G80-1942-MONOMER"/>
<accession>A2CBU4</accession>
<name>A2CBU4_PROM3</name>
<dbReference type="HOGENOM" id="CLU_009281_0_0_3"/>
<proteinExistence type="inferred from homology"/>
<dbReference type="SUPFAM" id="SSF53067">
    <property type="entry name" value="Actin-like ATPase domain"/>
    <property type="match status" value="2"/>
</dbReference>